<gene>
    <name evidence="2" type="ORF">ALQ04_04367</name>
</gene>
<keyword evidence="1" id="KW-0812">Transmembrane</keyword>
<dbReference type="OrthoDB" id="6896697at2"/>
<feature type="transmembrane region" description="Helical" evidence="1">
    <location>
        <begin position="74"/>
        <end position="93"/>
    </location>
</feature>
<protein>
    <submittedName>
        <fullName evidence="2">Uncharacterized protein</fullName>
    </submittedName>
</protein>
<accession>A0A3M4M911</accession>
<dbReference type="EMBL" id="RBRE01000015">
    <property type="protein sequence ID" value="RMQ49641.1"/>
    <property type="molecule type" value="Genomic_DNA"/>
</dbReference>
<proteinExistence type="predicted"/>
<keyword evidence="1" id="KW-0472">Membrane</keyword>
<feature type="transmembrane region" description="Helical" evidence="1">
    <location>
        <begin position="13"/>
        <end position="34"/>
    </location>
</feature>
<evidence type="ECO:0000256" key="1">
    <source>
        <dbReference type="SAM" id="Phobius"/>
    </source>
</evidence>
<organism evidence="2 3">
    <name type="scientific">Pseudomonas cichorii</name>
    <dbReference type="NCBI Taxonomy" id="36746"/>
    <lineage>
        <taxon>Bacteria</taxon>
        <taxon>Pseudomonadati</taxon>
        <taxon>Pseudomonadota</taxon>
        <taxon>Gammaproteobacteria</taxon>
        <taxon>Pseudomonadales</taxon>
        <taxon>Pseudomonadaceae</taxon>
        <taxon>Pseudomonas</taxon>
    </lineage>
</organism>
<comment type="caution">
    <text evidence="2">The sequence shown here is derived from an EMBL/GenBank/DDBJ whole genome shotgun (WGS) entry which is preliminary data.</text>
</comment>
<evidence type="ECO:0000313" key="2">
    <source>
        <dbReference type="EMBL" id="RMQ49641.1"/>
    </source>
</evidence>
<sequence>MHGYGMIGDLLHLILYLASIVFWALLWMVCVFNAQGRLKKLLGAHALLMCALLFPLLPITFVSGAFIAFGIEGIAWSLGVVGVGLPLVGLRFLQRYVQST</sequence>
<dbReference type="AlphaFoldDB" id="A0A3M4M911"/>
<keyword evidence="1" id="KW-1133">Transmembrane helix</keyword>
<feature type="transmembrane region" description="Helical" evidence="1">
    <location>
        <begin position="46"/>
        <end position="68"/>
    </location>
</feature>
<evidence type="ECO:0000313" key="3">
    <source>
        <dbReference type="Proteomes" id="UP000277236"/>
    </source>
</evidence>
<name>A0A3M4M911_PSECI</name>
<dbReference type="Proteomes" id="UP000277236">
    <property type="component" value="Unassembled WGS sequence"/>
</dbReference>
<reference evidence="2 3" key="1">
    <citation type="submission" date="2018-08" db="EMBL/GenBank/DDBJ databases">
        <title>Recombination of ecologically and evolutionarily significant loci maintains genetic cohesion in the Pseudomonas syringae species complex.</title>
        <authorList>
            <person name="Dillon M."/>
            <person name="Thakur S."/>
            <person name="Almeida R.N.D."/>
            <person name="Weir B.S."/>
            <person name="Guttman D.S."/>
        </authorList>
    </citation>
    <scope>NUCLEOTIDE SEQUENCE [LARGE SCALE GENOMIC DNA]</scope>
    <source>
        <strain evidence="2 3">ICMP 3353</strain>
    </source>
</reference>